<organism evidence="3 4">
    <name type="scientific">Adineta ricciae</name>
    <name type="common">Rotifer</name>
    <dbReference type="NCBI Taxonomy" id="249248"/>
    <lineage>
        <taxon>Eukaryota</taxon>
        <taxon>Metazoa</taxon>
        <taxon>Spiralia</taxon>
        <taxon>Gnathifera</taxon>
        <taxon>Rotifera</taxon>
        <taxon>Eurotatoria</taxon>
        <taxon>Bdelloidea</taxon>
        <taxon>Adinetida</taxon>
        <taxon>Adinetidae</taxon>
        <taxon>Adineta</taxon>
    </lineage>
</organism>
<dbReference type="InterPro" id="IPR015943">
    <property type="entry name" value="WD40/YVTN_repeat-like_dom_sf"/>
</dbReference>
<dbReference type="InterPro" id="IPR000873">
    <property type="entry name" value="AMP-dep_synth/lig_dom"/>
</dbReference>
<gene>
    <name evidence="3" type="ORF">XAT740_LOCUS47954</name>
</gene>
<comment type="caution">
    <text evidence="3">The sequence shown here is derived from an EMBL/GenBank/DDBJ whole genome shotgun (WGS) entry which is preliminary data.</text>
</comment>
<dbReference type="SUPFAM" id="SSF56801">
    <property type="entry name" value="Acetyl-CoA synthetase-like"/>
    <property type="match status" value="1"/>
</dbReference>
<evidence type="ECO:0000313" key="3">
    <source>
        <dbReference type="EMBL" id="CAF1603229.1"/>
    </source>
</evidence>
<name>A0A816B2G2_ADIRI</name>
<dbReference type="Proteomes" id="UP000663828">
    <property type="component" value="Unassembled WGS sequence"/>
</dbReference>
<dbReference type="Pfam" id="PF00501">
    <property type="entry name" value="AMP-binding"/>
    <property type="match status" value="1"/>
</dbReference>
<dbReference type="AlphaFoldDB" id="A0A816B2G2"/>
<reference evidence="3" key="1">
    <citation type="submission" date="2021-02" db="EMBL/GenBank/DDBJ databases">
        <authorList>
            <person name="Nowell W R."/>
        </authorList>
    </citation>
    <scope>NUCLEOTIDE SEQUENCE</scope>
</reference>
<evidence type="ECO:0000259" key="1">
    <source>
        <dbReference type="Pfam" id="PF00501"/>
    </source>
</evidence>
<dbReference type="InterPro" id="IPR018391">
    <property type="entry name" value="PQQ_b-propeller_rpt"/>
</dbReference>
<dbReference type="PANTHER" id="PTHR44394:SF1">
    <property type="entry name" value="BETA-ALANINE-ACTIVATING ENZYME"/>
    <property type="match status" value="1"/>
</dbReference>
<dbReference type="Gene3D" id="3.30.300.30">
    <property type="match status" value="1"/>
</dbReference>
<keyword evidence="4" id="KW-1185">Reference proteome</keyword>
<dbReference type="InterPro" id="IPR045851">
    <property type="entry name" value="AMP-bd_C_sf"/>
</dbReference>
<protein>
    <submittedName>
        <fullName evidence="3">Uncharacterized protein</fullName>
    </submittedName>
</protein>
<dbReference type="PANTHER" id="PTHR44394">
    <property type="entry name" value="BETA-ALANINE-ACTIVATING ENZYME"/>
    <property type="match status" value="1"/>
</dbReference>
<dbReference type="SMART" id="SM00564">
    <property type="entry name" value="PQQ"/>
    <property type="match status" value="5"/>
</dbReference>
<evidence type="ECO:0000259" key="2">
    <source>
        <dbReference type="Pfam" id="PF13570"/>
    </source>
</evidence>
<feature type="domain" description="Pyrrolo-quinoline quinone repeat" evidence="2">
    <location>
        <begin position="635"/>
        <end position="963"/>
    </location>
</feature>
<dbReference type="Gene3D" id="2.130.10.10">
    <property type="entry name" value="YVTN repeat-like/Quinoprotein amine dehydrogenase"/>
    <property type="match status" value="3"/>
</dbReference>
<proteinExistence type="predicted"/>
<dbReference type="InterPro" id="IPR020845">
    <property type="entry name" value="AMP-binding_CS"/>
</dbReference>
<dbReference type="InterPro" id="IPR002372">
    <property type="entry name" value="PQQ_rpt_dom"/>
</dbReference>
<dbReference type="GO" id="GO:0043041">
    <property type="term" value="P:amino acid activation for nonribosomal peptide biosynthetic process"/>
    <property type="evidence" value="ECO:0007669"/>
    <property type="project" value="TreeGrafter"/>
</dbReference>
<dbReference type="Pfam" id="PF13570">
    <property type="entry name" value="Beta-prop_ACSF4"/>
    <property type="match status" value="1"/>
</dbReference>
<dbReference type="InterPro" id="IPR011047">
    <property type="entry name" value="Quinoprotein_ADH-like_sf"/>
</dbReference>
<evidence type="ECO:0000313" key="4">
    <source>
        <dbReference type="Proteomes" id="UP000663828"/>
    </source>
</evidence>
<dbReference type="PROSITE" id="PS00455">
    <property type="entry name" value="AMP_BINDING"/>
    <property type="match status" value="1"/>
</dbReference>
<sequence>MVFKTVWQWISSQNSSNSMNKNIAIRHYQENLLAPMKSLTYTEMMKLADEICKQILNLNIHEQLIVLDREETYLTIPLLLGILQSRNAFFICNSNWPENMLRNVLLQLNPSLFIYQRQNENSIYQQIFHHATLSNRIFLDETINFVQNFNTISYPDIAYVVASSGSTGIPKLIYVSHQCILPNLIQLRSVFDVTKDDCLFRSTPLTFDPSFIDIFLAVHSGACLCTFSADIRRNPKMISSVFDQSQCTIAQMTPSFFRQIAPHCNILQLKTLVLGGEPFSFRENSIIHQMVQLNKRVINIYGLTEMSCWASYHLLNRTDLQRDQIPLGKPLDETALLLQPYLDDPTRTDCYQIVLESQTRWTRIGTERKFRFETDDLIRYDSSSDEMFYLGRRTLTVKRLGVMISLESIEQVAHQSNLLDQCACFMLNENFLVLLCKFKTEERVDQLERFLKSCLTEHFQPNRIVVIEHDLPLNTNGKIDREKLQSVYENTVEKTKNSTVEEIWQNLLRKLPENNASFISDGGNSLLALTFIEQIKQVYSTIDSAYLFDLVLHKTFEDVAKYIANPQEEKKTEYFSSSLPINAIPQSNLNQIWSIQRCSKVFLHDNHHPMQFYSSCFEQSSISTQSLILSWKCSMMKCIDASPLIVLLDNQREYVIIGSHAGLINAYLISNGELQWSFQANDRIEASATLSRNGLFVLIGDYSGLLYVIHCSNGELYSTYQCEGLIKTIPCIHSLLDLVYVGAHDQYLHAIQIQENSSKCMWKFGLKSSCASSPQLSADNTRLYVATLAGDVFAFQSNDGTMLWKRSLTKPIFSTIAIWKERFLLVGCVDQKLYCLTCETGEQKWTFETNGPIFSSPCLFGDKLFIGCHDEFLYAVNLSNEQQGVLEWKCRFPSMIYASPFVFDHGRMLIVGSTNGCLRALSSQTGEILCEIYIPGEGLFSSPICYRDHVIVGSRDDYLYCYTFHPSPKKYYMDVKSREDAFVLDANTPKFVFGATNKQHADKHSFQYKPKQLEATLPSPEKQMYREELQFHMRSYSLLGKENPKLCDAPLRSKRQSSSLNVPRRQIRLRSSLKLSRDERDHLIGNTADIFASMVKSRRSLIFHFSQRSDIVDTKTVSKQSKNSSNKFFLIKSHFPLLIKDTQLSTDKQRSSM</sequence>
<dbReference type="SUPFAM" id="SSF50998">
    <property type="entry name" value="Quinoprotein alcohol dehydrogenase-like"/>
    <property type="match status" value="1"/>
</dbReference>
<accession>A0A816B2G2</accession>
<dbReference type="EMBL" id="CAJNOR010006769">
    <property type="protein sequence ID" value="CAF1603229.1"/>
    <property type="molecule type" value="Genomic_DNA"/>
</dbReference>
<dbReference type="InterPro" id="IPR052091">
    <property type="entry name" value="Beta-ala_Activ/Resist"/>
</dbReference>
<dbReference type="Gene3D" id="3.40.50.12780">
    <property type="entry name" value="N-terminal domain of ligase-like"/>
    <property type="match status" value="1"/>
</dbReference>
<dbReference type="InterPro" id="IPR042099">
    <property type="entry name" value="ANL_N_sf"/>
</dbReference>
<feature type="domain" description="AMP-dependent synthetase/ligase" evidence="1">
    <location>
        <begin position="36"/>
        <end position="335"/>
    </location>
</feature>